<evidence type="ECO:0000313" key="1">
    <source>
        <dbReference type="EMBL" id="KYD24576.1"/>
    </source>
</evidence>
<comment type="caution">
    <text evidence="1">The sequence shown here is derived from an EMBL/GenBank/DDBJ whole genome shotgun (WGS) entry which is preliminary data.</text>
</comment>
<dbReference type="Proteomes" id="UP000075324">
    <property type="component" value="Unassembled WGS sequence"/>
</dbReference>
<proteinExistence type="predicted"/>
<name>A0A150MJC3_9BACL</name>
<organism evidence="1 2">
    <name type="scientific">Parageobacillus toebii</name>
    <dbReference type="NCBI Taxonomy" id="153151"/>
    <lineage>
        <taxon>Bacteria</taxon>
        <taxon>Bacillati</taxon>
        <taxon>Bacillota</taxon>
        <taxon>Bacilli</taxon>
        <taxon>Bacillales</taxon>
        <taxon>Anoxybacillaceae</taxon>
        <taxon>Parageobacillus</taxon>
    </lineage>
</organism>
<dbReference type="AlphaFoldDB" id="A0A150MJC3"/>
<dbReference type="RefSeq" id="WP_062678860.1">
    <property type="nucleotide sequence ID" value="NZ_LQYW01000149.1"/>
</dbReference>
<protein>
    <submittedName>
        <fullName evidence="1">Uncharacterized protein</fullName>
    </submittedName>
</protein>
<dbReference type="EMBL" id="LQYW01000149">
    <property type="protein sequence ID" value="KYD24576.1"/>
    <property type="molecule type" value="Genomic_DNA"/>
</dbReference>
<sequence length="207" mass="24286">MNFLILKTNDSKKLMKIAKEKTSFLPKQDINIFHINKINNSMIHIVFHIPDEYHIGTKRGGSYLNVPFSQYVNTFLFKNSSYFLMEYIEENYIKELSNYIKKKTNADIFRVAMDNNLFNKLVSSLPGFIKQVEFIDENGDEQIIESLTIDKFHNYCIDNKYTLEYILLNVDQQFISMDKNGKISVDNSDEKYLIKFTEVIVNALDSN</sequence>
<evidence type="ECO:0000313" key="2">
    <source>
        <dbReference type="Proteomes" id="UP000075324"/>
    </source>
</evidence>
<dbReference type="PATRIC" id="fig|153151.4.peg.1247"/>
<accession>A0A150MJC3</accession>
<reference evidence="1 2" key="1">
    <citation type="submission" date="2016-01" db="EMBL/GenBank/DDBJ databases">
        <title>Draft Genome Sequences of Seven Thermophilic Sporeformers Isolated from Foods.</title>
        <authorList>
            <person name="Berendsen E.M."/>
            <person name="Wells-Bennik M.H."/>
            <person name="Krawcyk A.O."/>
            <person name="De Jong A."/>
            <person name="Holsappel S."/>
            <person name="Eijlander R.T."/>
            <person name="Kuipers O.P."/>
        </authorList>
    </citation>
    <scope>NUCLEOTIDE SEQUENCE [LARGE SCALE GENOMIC DNA]</scope>
    <source>
        <strain evidence="1 2">B4110</strain>
    </source>
</reference>
<gene>
    <name evidence="1" type="ORF">B4110_0584</name>
</gene>